<dbReference type="Pfam" id="PF14551">
    <property type="entry name" value="MCM_N"/>
    <property type="match status" value="1"/>
</dbReference>
<dbReference type="Pfam" id="PF17207">
    <property type="entry name" value="MCM_OB"/>
    <property type="match status" value="1"/>
</dbReference>
<keyword evidence="4 11" id="KW-0547">Nucleotide-binding</keyword>
<gene>
    <name evidence="12" type="primary">MCM7</name>
    <name evidence="14" type="ORF">OKIOD_LOCUS14441</name>
</gene>
<dbReference type="Gene3D" id="2.20.28.10">
    <property type="match status" value="1"/>
</dbReference>
<evidence type="ECO:0000256" key="5">
    <source>
        <dbReference type="ARBA" id="ARBA00022801"/>
    </source>
</evidence>
<keyword evidence="15" id="KW-1185">Reference proteome</keyword>
<evidence type="ECO:0000259" key="13">
    <source>
        <dbReference type="PROSITE" id="PS50051"/>
    </source>
</evidence>
<accession>A0ABN7T112</accession>
<dbReference type="PROSITE" id="PS50051">
    <property type="entry name" value="MCM_2"/>
    <property type="match status" value="1"/>
</dbReference>
<dbReference type="PANTHER" id="PTHR11630:SF26">
    <property type="entry name" value="DNA REPLICATION LICENSING FACTOR MCM7"/>
    <property type="match status" value="1"/>
</dbReference>
<dbReference type="InterPro" id="IPR027417">
    <property type="entry name" value="P-loop_NTPase"/>
</dbReference>
<name>A0ABN7T112_OIKDI</name>
<sequence>MNIHKRNYEEDAMRLRQFLESHYTHDPDTGKKVFKYSDMVRDVANREAVTVEIDLEEVAEFDEDLARAIRTNTIRYQRLLSSTLDELIPKYRSVQNPPVKDILDTYIEHRLLLEARQHPDEASRDARPANQRFPPQLMRRFEVGFVEPKSRYAAVAVRDVKANQIGKLVSVKGIVTRATEVKPQLEVATYTCDRCGSEIFQPIAGPSFKPLTDCLSKECTENKSGGRLNLEHRGSKFTKFQELKIQEHTDQVPEGGIPRQITVHCRGETCRNASPGDHVVVQGVSLPLMGSGFNRGLLSDTVFEAHKIYKMNKSEVENDQELTEEEIETIRTGDYYSKLATSIAPEIFGHTDVKKALLLLLVGGTNKNTNSGMKIRGNMNLILMGDPGVAKSQLLGFIDRLAPRCQYTTGRGSSGVGLTAVVQKDPVTDEFVLEGGALVLADRGICCIDEFDKMQEQDRVAIHEVMEQQTISIAKAGIMTTLNARVSILAAANPAFGKYNTRKSVEQNVNLPPALLSRFDLLWLMQDVPDRDHDLRLAQHVTHVHQYSQHPKTNTDVLSISQMRRYLELCRQKEPTVPQQLTEYITQAYVELRKESREFTSARTLLSILRLSTAVAKLKLQDQVTREDVQEAIRLMEMSKDSIKGKTNSRRTRARPTDLIYREIQDLIPPKPAAPVINVREALARAQARGFTRDQFDECIEEYEELEVFALNAHRTKITFIGNI</sequence>
<keyword evidence="10 12" id="KW-0131">Cell cycle</keyword>
<keyword evidence="5 12" id="KW-0378">Hydrolase</keyword>
<dbReference type="EC" id="3.6.4.12" evidence="12"/>
<dbReference type="Pfam" id="PF24901">
    <property type="entry name" value="WHD_MCM7"/>
    <property type="match status" value="1"/>
</dbReference>
<dbReference type="InterPro" id="IPR027925">
    <property type="entry name" value="MCM_N"/>
</dbReference>
<dbReference type="Gene3D" id="3.30.1640.10">
    <property type="entry name" value="mini-chromosome maintenance (MCM) complex, chain A, domain 1"/>
    <property type="match status" value="1"/>
</dbReference>
<comment type="subcellular location">
    <subcellularLocation>
        <location evidence="1 12">Nucleus</location>
    </subcellularLocation>
</comment>
<evidence type="ECO:0000256" key="4">
    <source>
        <dbReference type="ARBA" id="ARBA00022741"/>
    </source>
</evidence>
<comment type="function">
    <text evidence="12">Acts as component of the MCM2-7 complex (MCM complex) which is the replicative helicase essential for 'once per cell cycle' DNA replication initiation and elongation in eukaryotic cells. The active ATPase sites in the MCM2-7 ring are formed through the interaction surfaces of two neighboring subunits such that a critical structure of a conserved arginine finger motif is provided in trans relative to the ATP-binding site of the Walker A box of the adjacent subunit. The six ATPase active sites, however, are likely to contribute differentially to the complex helicase activity.</text>
</comment>
<dbReference type="Gene3D" id="2.40.50.140">
    <property type="entry name" value="Nucleic acid-binding proteins"/>
    <property type="match status" value="1"/>
</dbReference>
<keyword evidence="3 12" id="KW-0235">DNA replication</keyword>
<dbReference type="InterPro" id="IPR031327">
    <property type="entry name" value="MCM"/>
</dbReference>
<evidence type="ECO:0000256" key="7">
    <source>
        <dbReference type="ARBA" id="ARBA00022840"/>
    </source>
</evidence>
<evidence type="ECO:0000256" key="2">
    <source>
        <dbReference type="ARBA" id="ARBA00008010"/>
    </source>
</evidence>
<keyword evidence="7 11" id="KW-0067">ATP-binding</keyword>
<dbReference type="InterPro" id="IPR008050">
    <property type="entry name" value="MCM7"/>
</dbReference>
<proteinExistence type="inferred from homology"/>
<dbReference type="PRINTS" id="PR01657">
    <property type="entry name" value="MCMFAMILY"/>
</dbReference>
<keyword evidence="8 11" id="KW-0238">DNA-binding</keyword>
<reference evidence="14 15" key="1">
    <citation type="submission" date="2021-04" db="EMBL/GenBank/DDBJ databases">
        <authorList>
            <person name="Bliznina A."/>
        </authorList>
    </citation>
    <scope>NUCLEOTIDE SEQUENCE [LARGE SCALE GENOMIC DNA]</scope>
</reference>
<evidence type="ECO:0000256" key="1">
    <source>
        <dbReference type="ARBA" id="ARBA00004123"/>
    </source>
</evidence>
<organism evidence="14 15">
    <name type="scientific">Oikopleura dioica</name>
    <name type="common">Tunicate</name>
    <dbReference type="NCBI Taxonomy" id="34765"/>
    <lineage>
        <taxon>Eukaryota</taxon>
        <taxon>Metazoa</taxon>
        <taxon>Chordata</taxon>
        <taxon>Tunicata</taxon>
        <taxon>Appendicularia</taxon>
        <taxon>Copelata</taxon>
        <taxon>Oikopleuridae</taxon>
        <taxon>Oikopleura</taxon>
    </lineage>
</organism>
<dbReference type="PRINTS" id="PR01663">
    <property type="entry name" value="MCMPROTEIN7"/>
</dbReference>
<evidence type="ECO:0000256" key="12">
    <source>
        <dbReference type="RuleBase" id="RU365012"/>
    </source>
</evidence>
<evidence type="ECO:0000256" key="9">
    <source>
        <dbReference type="ARBA" id="ARBA00023242"/>
    </source>
</evidence>
<evidence type="ECO:0000256" key="3">
    <source>
        <dbReference type="ARBA" id="ARBA00022705"/>
    </source>
</evidence>
<comment type="similarity">
    <text evidence="2 11">Belongs to the MCM family.</text>
</comment>
<comment type="catalytic activity">
    <reaction evidence="12">
        <text>ATP + H2O = ADP + phosphate + H(+)</text>
        <dbReference type="Rhea" id="RHEA:13065"/>
        <dbReference type="ChEBI" id="CHEBI:15377"/>
        <dbReference type="ChEBI" id="CHEBI:15378"/>
        <dbReference type="ChEBI" id="CHEBI:30616"/>
        <dbReference type="ChEBI" id="CHEBI:43474"/>
        <dbReference type="ChEBI" id="CHEBI:456216"/>
        <dbReference type="EC" id="3.6.4.12"/>
    </reaction>
</comment>
<evidence type="ECO:0000313" key="15">
    <source>
        <dbReference type="Proteomes" id="UP001158576"/>
    </source>
</evidence>
<dbReference type="InterPro" id="IPR033762">
    <property type="entry name" value="MCM_OB"/>
</dbReference>
<dbReference type="PROSITE" id="PS00847">
    <property type="entry name" value="MCM_1"/>
    <property type="match status" value="1"/>
</dbReference>
<dbReference type="PANTHER" id="PTHR11630">
    <property type="entry name" value="DNA REPLICATION LICENSING FACTOR MCM FAMILY MEMBER"/>
    <property type="match status" value="1"/>
</dbReference>
<dbReference type="Pfam" id="PF00493">
    <property type="entry name" value="MCM"/>
    <property type="match status" value="1"/>
</dbReference>
<dbReference type="SUPFAM" id="SSF50249">
    <property type="entry name" value="Nucleic acid-binding proteins"/>
    <property type="match status" value="1"/>
</dbReference>
<dbReference type="SUPFAM" id="SSF52540">
    <property type="entry name" value="P-loop containing nucleoside triphosphate hydrolases"/>
    <property type="match status" value="1"/>
</dbReference>
<dbReference type="Proteomes" id="UP001158576">
    <property type="component" value="Chromosome 2"/>
</dbReference>
<protein>
    <recommendedName>
        <fullName evidence="12">DNA replication licensing factor MCM7</fullName>
        <ecNumber evidence="12">3.6.4.12</ecNumber>
    </recommendedName>
</protein>
<dbReference type="Gene3D" id="3.40.50.300">
    <property type="entry name" value="P-loop containing nucleotide triphosphate hydrolases"/>
    <property type="match status" value="1"/>
</dbReference>
<dbReference type="InterPro" id="IPR012340">
    <property type="entry name" value="NA-bd_OB-fold"/>
</dbReference>
<dbReference type="SMART" id="SM00350">
    <property type="entry name" value="MCM"/>
    <property type="match status" value="1"/>
</dbReference>
<keyword evidence="9 12" id="KW-0539">Nucleus</keyword>
<dbReference type="CDD" id="cd17758">
    <property type="entry name" value="MCM7"/>
    <property type="match status" value="1"/>
</dbReference>
<evidence type="ECO:0000313" key="14">
    <source>
        <dbReference type="EMBL" id="CAG5111360.1"/>
    </source>
</evidence>
<evidence type="ECO:0000256" key="10">
    <source>
        <dbReference type="ARBA" id="ARBA00023306"/>
    </source>
</evidence>
<feature type="domain" description="MCM C-terminal AAA(+) ATPase" evidence="13">
    <location>
        <begin position="335"/>
        <end position="541"/>
    </location>
</feature>
<evidence type="ECO:0000256" key="8">
    <source>
        <dbReference type="ARBA" id="ARBA00023125"/>
    </source>
</evidence>
<evidence type="ECO:0000256" key="11">
    <source>
        <dbReference type="RuleBase" id="RU004070"/>
    </source>
</evidence>
<dbReference type="Pfam" id="PF17855">
    <property type="entry name" value="MCM_lid"/>
    <property type="match status" value="1"/>
</dbReference>
<dbReference type="EMBL" id="OU015567">
    <property type="protein sequence ID" value="CAG5111360.1"/>
    <property type="molecule type" value="Genomic_DNA"/>
</dbReference>
<keyword evidence="6 12" id="KW-0347">Helicase</keyword>
<evidence type="ECO:0000256" key="6">
    <source>
        <dbReference type="ARBA" id="ARBA00022806"/>
    </source>
</evidence>
<dbReference type="InterPro" id="IPR001208">
    <property type="entry name" value="MCM_dom"/>
</dbReference>
<dbReference type="InterPro" id="IPR041562">
    <property type="entry name" value="MCM_lid"/>
</dbReference>
<dbReference type="InterPro" id="IPR018525">
    <property type="entry name" value="MCM_CS"/>
</dbReference>